<gene>
    <name evidence="1" type="ORF">QVD17_19933</name>
</gene>
<proteinExistence type="predicted"/>
<dbReference type="Proteomes" id="UP001229421">
    <property type="component" value="Unassembled WGS sequence"/>
</dbReference>
<accession>A0AAD8KRU6</accession>
<protein>
    <submittedName>
        <fullName evidence="1">Uncharacterized protein</fullName>
    </submittedName>
</protein>
<reference evidence="1" key="1">
    <citation type="journal article" date="2023" name="bioRxiv">
        <title>Improved chromosome-level genome assembly for marigold (Tagetes erecta).</title>
        <authorList>
            <person name="Jiang F."/>
            <person name="Yuan L."/>
            <person name="Wang S."/>
            <person name="Wang H."/>
            <person name="Xu D."/>
            <person name="Wang A."/>
            <person name="Fan W."/>
        </authorList>
    </citation>
    <scope>NUCLEOTIDE SEQUENCE</scope>
    <source>
        <strain evidence="1">WSJ</strain>
        <tissue evidence="1">Leaf</tissue>
    </source>
</reference>
<evidence type="ECO:0000313" key="2">
    <source>
        <dbReference type="Proteomes" id="UP001229421"/>
    </source>
</evidence>
<dbReference type="EMBL" id="JAUHHV010000005">
    <property type="protein sequence ID" value="KAK1424600.1"/>
    <property type="molecule type" value="Genomic_DNA"/>
</dbReference>
<sequence>MGDLVIKLIWTKVLRKLVEDASKFLSNKGTKNFQVYHIQVWNWFIVTWFCKFCFCYRFHDSHVFIATRTIVSFQYRGKILLQQHQLGRKLACPTVEQWYNQLLDQESNIDHLASSLHHFLKNTNVLRAH</sequence>
<organism evidence="1 2">
    <name type="scientific">Tagetes erecta</name>
    <name type="common">African marigold</name>
    <dbReference type="NCBI Taxonomy" id="13708"/>
    <lineage>
        <taxon>Eukaryota</taxon>
        <taxon>Viridiplantae</taxon>
        <taxon>Streptophyta</taxon>
        <taxon>Embryophyta</taxon>
        <taxon>Tracheophyta</taxon>
        <taxon>Spermatophyta</taxon>
        <taxon>Magnoliopsida</taxon>
        <taxon>eudicotyledons</taxon>
        <taxon>Gunneridae</taxon>
        <taxon>Pentapetalae</taxon>
        <taxon>asterids</taxon>
        <taxon>campanulids</taxon>
        <taxon>Asterales</taxon>
        <taxon>Asteraceae</taxon>
        <taxon>Asteroideae</taxon>
        <taxon>Heliantheae alliance</taxon>
        <taxon>Tageteae</taxon>
        <taxon>Tagetes</taxon>
    </lineage>
</organism>
<keyword evidence="2" id="KW-1185">Reference proteome</keyword>
<evidence type="ECO:0000313" key="1">
    <source>
        <dbReference type="EMBL" id="KAK1424600.1"/>
    </source>
</evidence>
<comment type="caution">
    <text evidence="1">The sequence shown here is derived from an EMBL/GenBank/DDBJ whole genome shotgun (WGS) entry which is preliminary data.</text>
</comment>
<dbReference type="AlphaFoldDB" id="A0AAD8KRU6"/>
<name>A0AAD8KRU6_TARER</name>